<evidence type="ECO:0000313" key="4">
    <source>
        <dbReference type="EMBL" id="RAK58665.1"/>
    </source>
</evidence>
<accession>A0A328AWP9</accession>
<keyword evidence="1" id="KW-0472">Membrane</keyword>
<dbReference type="PANTHER" id="PTHR12147:SF26">
    <property type="entry name" value="PEPTIDASE M28 DOMAIN-CONTAINING PROTEIN"/>
    <property type="match status" value="1"/>
</dbReference>
<keyword evidence="5" id="KW-1185">Reference proteome</keyword>
<keyword evidence="1" id="KW-1133">Transmembrane helix</keyword>
<feature type="transmembrane region" description="Helical" evidence="1">
    <location>
        <begin position="473"/>
        <end position="493"/>
    </location>
</feature>
<dbReference type="PANTHER" id="PTHR12147">
    <property type="entry name" value="METALLOPEPTIDASE M28 FAMILY MEMBER"/>
    <property type="match status" value="1"/>
</dbReference>
<dbReference type="GO" id="GO:0008235">
    <property type="term" value="F:metalloexopeptidase activity"/>
    <property type="evidence" value="ECO:0007669"/>
    <property type="project" value="InterPro"/>
</dbReference>
<dbReference type="InterPro" id="IPR007484">
    <property type="entry name" value="Peptidase_M28"/>
</dbReference>
<dbReference type="Pfam" id="PF04389">
    <property type="entry name" value="Peptidase_M28"/>
    <property type="match status" value="1"/>
</dbReference>
<feature type="transmembrane region" description="Helical" evidence="1">
    <location>
        <begin position="525"/>
        <end position="549"/>
    </location>
</feature>
<feature type="domain" description="Peptidase M28" evidence="3">
    <location>
        <begin position="104"/>
        <end position="292"/>
    </location>
</feature>
<evidence type="ECO:0000256" key="2">
    <source>
        <dbReference type="SAM" id="SignalP"/>
    </source>
</evidence>
<sequence>MGRVLALAAALMLSAVLTWVAVQPPQPQPASAPASAFSAARAMTIVRAIGSTPHPIGSAANHAVRDELVARMGALGLSPQVRPGEGLQQPKWLGGALVGGTVENIVGVLPGRDRAAPAVALMAHYDSVPGSPGAADDAAGVATALEAVRAIKARGVPARDVMVVLTDGEEAGLLGANAFFRRDPLARRVGFLFNMEARGGGGRVQMFQTGEGNGGTIDLLRRTAARPQASSLTGFVYAQMPNDTDFTEARKAGDAGLNYAFMGRQFDYHSPTSTPANLEVGTLQDMGDQVLSTAGAAAFAPALPPKTPDVVYGQVFGDLILAYPPAMGWLVLAAAAGLIALAVVRARRLEAFPWMDAVRGAGALLYGVACAIAVLHVARQATGAAVGFLEQRVLLAQVTRWEIALVLLGLGVMIFASAEAARGRRLTASLLPLAAGLGSCIFVEGVDAVGLGAGVIAALIALAVFSRRISRPGAWTGVLALGLAVAVVAQALAPPAAYVFAWPLALAALAAAATAMGARRGYGALAALALLAIVGLVWTGGLAHSAYLALDLPELLALPMFLAALLVWPLAQPEEGAPPARLVGPALIAAGVVALLLVRLDPPWDARHPQVSYVLFHIDQDAGRAWRVDAAPARTAWTDAALKADGGAIASYRHWALHGLERAAPAPFVQTPAPSLTLERSADGRLVLHAAAPPGARVLDLRLRPDTPVTALSVNGVPARLVLKPGAWTRLTWSAAAPAIDLVLQPGGPGRLEVRYAAAAERWPTGVAPLPKRPADVMPFDLSDSTLVTGSRQLAW</sequence>
<dbReference type="AlphaFoldDB" id="A0A328AWP9"/>
<feature type="signal peptide" evidence="2">
    <location>
        <begin position="1"/>
        <end position="20"/>
    </location>
</feature>
<protein>
    <submittedName>
        <fullName evidence="4">Peptidase M20</fullName>
    </submittedName>
</protein>
<evidence type="ECO:0000313" key="5">
    <source>
        <dbReference type="Proteomes" id="UP000249842"/>
    </source>
</evidence>
<dbReference type="Gene3D" id="3.40.630.10">
    <property type="entry name" value="Zn peptidases"/>
    <property type="match status" value="1"/>
</dbReference>
<evidence type="ECO:0000256" key="1">
    <source>
        <dbReference type="SAM" id="Phobius"/>
    </source>
</evidence>
<comment type="caution">
    <text evidence="4">The sequence shown here is derived from an EMBL/GenBank/DDBJ whole genome shotgun (WGS) entry which is preliminary data.</text>
</comment>
<reference evidence="5" key="1">
    <citation type="submission" date="2018-05" db="EMBL/GenBank/DDBJ databases">
        <authorList>
            <person name="Li X."/>
        </authorList>
    </citation>
    <scope>NUCLEOTIDE SEQUENCE [LARGE SCALE GENOMIC DNA]</scope>
    <source>
        <strain evidence="5">HKS-05</strain>
    </source>
</reference>
<name>A0A328AWP9_9CAUL</name>
<dbReference type="GO" id="GO:0006508">
    <property type="term" value="P:proteolysis"/>
    <property type="evidence" value="ECO:0007669"/>
    <property type="project" value="InterPro"/>
</dbReference>
<dbReference type="Proteomes" id="UP000249842">
    <property type="component" value="Unassembled WGS sequence"/>
</dbReference>
<gene>
    <name evidence="4" type="ORF">DJ021_02055</name>
</gene>
<dbReference type="InterPro" id="IPR045175">
    <property type="entry name" value="M28_fam"/>
</dbReference>
<feature type="transmembrane region" description="Helical" evidence="1">
    <location>
        <begin position="398"/>
        <end position="418"/>
    </location>
</feature>
<dbReference type="SUPFAM" id="SSF53187">
    <property type="entry name" value="Zn-dependent exopeptidases"/>
    <property type="match status" value="1"/>
</dbReference>
<evidence type="ECO:0000259" key="3">
    <source>
        <dbReference type="Pfam" id="PF04389"/>
    </source>
</evidence>
<feature type="transmembrane region" description="Helical" evidence="1">
    <location>
        <begin position="499"/>
        <end position="518"/>
    </location>
</feature>
<feature type="transmembrane region" description="Helical" evidence="1">
    <location>
        <begin position="425"/>
        <end position="443"/>
    </location>
</feature>
<feature type="transmembrane region" description="Helical" evidence="1">
    <location>
        <begin position="326"/>
        <end position="346"/>
    </location>
</feature>
<feature type="transmembrane region" description="Helical" evidence="1">
    <location>
        <begin position="449"/>
        <end position="466"/>
    </location>
</feature>
<feature type="transmembrane region" description="Helical" evidence="1">
    <location>
        <begin position="358"/>
        <end position="378"/>
    </location>
</feature>
<dbReference type="RefSeq" id="WP_111455958.1">
    <property type="nucleotide sequence ID" value="NZ_QFYP01000001.1"/>
</dbReference>
<keyword evidence="2" id="KW-0732">Signal</keyword>
<feature type="chain" id="PRO_5016285824" evidence="2">
    <location>
        <begin position="21"/>
        <end position="796"/>
    </location>
</feature>
<dbReference type="EMBL" id="QFYP01000001">
    <property type="protein sequence ID" value="RAK58665.1"/>
    <property type="molecule type" value="Genomic_DNA"/>
</dbReference>
<keyword evidence="1" id="KW-0812">Transmembrane</keyword>
<dbReference type="OrthoDB" id="9778250at2"/>
<organism evidence="4 5">
    <name type="scientific">Phenylobacterium hankyongense</name>
    <dbReference type="NCBI Taxonomy" id="1813876"/>
    <lineage>
        <taxon>Bacteria</taxon>
        <taxon>Pseudomonadati</taxon>
        <taxon>Pseudomonadota</taxon>
        <taxon>Alphaproteobacteria</taxon>
        <taxon>Caulobacterales</taxon>
        <taxon>Caulobacteraceae</taxon>
        <taxon>Phenylobacterium</taxon>
    </lineage>
</organism>
<proteinExistence type="predicted"/>